<feature type="region of interest" description="Disordered" evidence="1">
    <location>
        <begin position="1165"/>
        <end position="1215"/>
    </location>
</feature>
<name>A0AAD2HPJ1_9AGAR</name>
<reference evidence="5" key="1">
    <citation type="submission" date="2023-11" db="EMBL/GenBank/DDBJ databases">
        <authorList>
            <person name="De Vega J J."/>
            <person name="De Vega J J."/>
        </authorList>
    </citation>
    <scope>NUCLEOTIDE SEQUENCE</scope>
</reference>
<evidence type="ECO:0000313" key="5">
    <source>
        <dbReference type="EMBL" id="CAK5278750.1"/>
    </source>
</evidence>
<dbReference type="AlphaFoldDB" id="A0AAD2HPJ1"/>
<feature type="compositionally biased region" description="Polar residues" evidence="1">
    <location>
        <begin position="719"/>
        <end position="730"/>
    </location>
</feature>
<feature type="compositionally biased region" description="Low complexity" evidence="1">
    <location>
        <begin position="1029"/>
        <end position="1041"/>
    </location>
</feature>
<dbReference type="SUPFAM" id="SSF54695">
    <property type="entry name" value="POZ domain"/>
    <property type="match status" value="1"/>
</dbReference>
<dbReference type="InterPro" id="IPR000210">
    <property type="entry name" value="BTB/POZ_dom"/>
</dbReference>
<feature type="compositionally biased region" description="Basic and acidic residues" evidence="1">
    <location>
        <begin position="1001"/>
        <end position="1012"/>
    </location>
</feature>
<gene>
    <name evidence="4" type="ORF">MYCIT1_LOCUS28274</name>
    <name evidence="5" type="ORF">MYCIT1_LOCUS28294</name>
</gene>
<feature type="domain" description="BTB" evidence="2">
    <location>
        <begin position="250"/>
        <end position="318"/>
    </location>
</feature>
<evidence type="ECO:0008006" key="7">
    <source>
        <dbReference type="Google" id="ProtNLM"/>
    </source>
</evidence>
<evidence type="ECO:0000259" key="2">
    <source>
        <dbReference type="PROSITE" id="PS50097"/>
    </source>
</evidence>
<dbReference type="EMBL" id="CAVNYO010000425">
    <property type="protein sequence ID" value="CAK5278750.1"/>
    <property type="molecule type" value="Genomic_DNA"/>
</dbReference>
<feature type="compositionally biased region" description="Pro residues" evidence="1">
    <location>
        <begin position="788"/>
        <end position="798"/>
    </location>
</feature>
<accession>A0AAD2HPJ1</accession>
<dbReference type="SUPFAM" id="SSF74924">
    <property type="entry name" value="Cap-Gly domain"/>
    <property type="match status" value="1"/>
</dbReference>
<feature type="compositionally biased region" description="Polar residues" evidence="1">
    <location>
        <begin position="683"/>
        <end position="697"/>
    </location>
</feature>
<sequence length="1239" mass="132582">MVMSSGSGGPKPLEKGDAPLDKSTTNGNSDETHALSLQEATRNSTALWQQDLATLFRNSKDRFPDVVWELKNVEGEVIKGIEEVWGHKAIVYARAPPSFQSRYFSFRPQDPHRDSPGLGTSVLSLDFRGSPSPFHNGTSSPAPSTTVGGITRLTTSINSALFSNELEYLYTGQGFGEAFEFLFDEQGGTAEGDEDGEEMRIDKLRKDLVFMWRSRLYSDVRIALVSNGSVATDQGGDRDEDDHDKQMPVFSSHRFILASRCPYFHTALLSWPGPQKPLTSSASNHEPLILNLPSPPFTPASLHFTLGFLYTGTLVFSHRTYDLTTALALLQSANYLSIPALYEEVRGRIVVEMAHGLFHAALPFPAYEAMTGGVWGGGGSRSRNALPSSTGGSVGGCTCRRCTLRIPRILTFALRNDVHDPILERGSRRALVGLFGLGWCTEEFGRLEGKIHAAALRGLAKRTSAESGNVLRILWAAEAARAKLTGVDNGLGKGGMKLGGSGRGAQKSDEDWVDIVRPLIEAARTQADKVMADQTALVFASGEWMEIVQSQGARFDDAERVELSMRSIVRGLRESNAGRVYQALVNVLLLPAEGNEEEFPRDQNGFPAQPLLAQTSHVRVQVEQARMDVLAWLKRGGHGRADRVAREGGLDGVQGWAISEIADALDLRADDLTAAIPTSSTISVPNHARQTTASTSAAHARKSTGLLSARAQDREETRSLSIHTQQSSMRVSVLSKGISTPTARSVRKQESRDEEIGDRPDSKLTPQMGVMDLDRDSPSSSPSSPKVPLSPSPSPRPAAPTRSLPSSPSTTSLASSTTGPKYARSGISVNVSPAPRPRSSASTRSTATVRSTATTRGLTRGLHVPSATIRRTSTASTSSAAEFKTALSTAASSTRSRSRQNSVSSTSVRSRKTSGASDASVSATSPSRTTPGPTAAAKKRVGTPSIRSVAGASVRSTSTMDTATSAARRSATAKEKKPEVKVITLKHRPRAATGASTKSNKGKEKEEEKPEKPQPPSPPTSEMDVDMVSISNASGASNISGTTDKDHRKTDSTASVSTLRAKRRDSTATISTATTKRPVTSLGAPAVRGAMLEIGIPCIISTKRRRFKAFARYIGEVQGESGPWVGVEVPASTAESLMSSQQWNDGSWGGVRYFEIGASGDDWEYGDRADEGRARRRKEGSTSTVGVKRSGDSTLSAGRSTKRIRSSSPSVSDSEIGARGLFVRPSAVLYVVDAVGADL</sequence>
<dbReference type="EMBL" id="CAVNYO010000424">
    <property type="protein sequence ID" value="CAK5278740.1"/>
    <property type="molecule type" value="Genomic_DNA"/>
</dbReference>
<dbReference type="Pfam" id="PF00651">
    <property type="entry name" value="BTB"/>
    <property type="match status" value="1"/>
</dbReference>
<dbReference type="InterPro" id="IPR036859">
    <property type="entry name" value="CAP-Gly_dom_sf"/>
</dbReference>
<feature type="compositionally biased region" description="Polar residues" evidence="1">
    <location>
        <begin position="1067"/>
        <end position="1076"/>
    </location>
</feature>
<dbReference type="PROSITE" id="PS50245">
    <property type="entry name" value="CAP_GLY_2"/>
    <property type="match status" value="1"/>
</dbReference>
<feature type="region of interest" description="Disordered" evidence="1">
    <location>
        <begin position="1"/>
        <end position="30"/>
    </location>
</feature>
<organism evidence="5 6">
    <name type="scientific">Mycena citricolor</name>
    <dbReference type="NCBI Taxonomy" id="2018698"/>
    <lineage>
        <taxon>Eukaryota</taxon>
        <taxon>Fungi</taxon>
        <taxon>Dikarya</taxon>
        <taxon>Basidiomycota</taxon>
        <taxon>Agaricomycotina</taxon>
        <taxon>Agaricomycetes</taxon>
        <taxon>Agaricomycetidae</taxon>
        <taxon>Agaricales</taxon>
        <taxon>Marasmiineae</taxon>
        <taxon>Mycenaceae</taxon>
        <taxon>Mycena</taxon>
    </lineage>
</organism>
<dbReference type="Proteomes" id="UP001295794">
    <property type="component" value="Unassembled WGS sequence"/>
</dbReference>
<dbReference type="Gene3D" id="3.30.710.10">
    <property type="entry name" value="Potassium Channel Kv1.1, Chain A"/>
    <property type="match status" value="1"/>
</dbReference>
<dbReference type="PANTHER" id="PTHR22427">
    <property type="entry name" value="GH15728P"/>
    <property type="match status" value="1"/>
</dbReference>
<dbReference type="PANTHER" id="PTHR22427:SF7">
    <property type="entry name" value="GH15728P"/>
    <property type="match status" value="1"/>
</dbReference>
<evidence type="ECO:0000256" key="1">
    <source>
        <dbReference type="SAM" id="MobiDB-lite"/>
    </source>
</evidence>
<dbReference type="InterPro" id="IPR011333">
    <property type="entry name" value="SKP1/BTB/POZ_sf"/>
</dbReference>
<protein>
    <recommendedName>
        <fullName evidence="7">BTB domain-containing protein</fullName>
    </recommendedName>
</protein>
<feature type="domain" description="CAP-Gly" evidence="3">
    <location>
        <begin position="1115"/>
        <end position="1170"/>
    </location>
</feature>
<evidence type="ECO:0000313" key="4">
    <source>
        <dbReference type="EMBL" id="CAK5278740.1"/>
    </source>
</evidence>
<dbReference type="InterPro" id="IPR000938">
    <property type="entry name" value="CAP-Gly_domain"/>
</dbReference>
<feature type="compositionally biased region" description="Polar residues" evidence="1">
    <location>
        <begin position="915"/>
        <end position="932"/>
    </location>
</feature>
<feature type="region of interest" description="Disordered" evidence="1">
    <location>
        <begin position="683"/>
        <end position="1076"/>
    </location>
</feature>
<proteinExistence type="predicted"/>
<dbReference type="Gene3D" id="2.30.30.190">
    <property type="entry name" value="CAP Gly-rich-like domain"/>
    <property type="match status" value="1"/>
</dbReference>
<feature type="compositionally biased region" description="Low complexity" evidence="1">
    <location>
        <begin position="778"/>
        <end position="787"/>
    </location>
</feature>
<keyword evidence="6" id="KW-1185">Reference proteome</keyword>
<feature type="compositionally biased region" description="Low complexity" evidence="1">
    <location>
        <begin position="955"/>
        <end position="970"/>
    </location>
</feature>
<feature type="compositionally biased region" description="Low complexity" evidence="1">
    <location>
        <begin position="799"/>
        <end position="818"/>
    </location>
</feature>
<comment type="caution">
    <text evidence="5">The sequence shown here is derived from an EMBL/GenBank/DDBJ whole genome shotgun (WGS) entry which is preliminary data.</text>
</comment>
<dbReference type="CDD" id="cd18186">
    <property type="entry name" value="BTB_POZ_ZBTB_KLHL-like"/>
    <property type="match status" value="1"/>
</dbReference>
<evidence type="ECO:0000259" key="3">
    <source>
        <dbReference type="PROSITE" id="PS50245"/>
    </source>
</evidence>
<feature type="compositionally biased region" description="Low complexity" evidence="1">
    <location>
        <begin position="866"/>
        <end position="908"/>
    </location>
</feature>
<evidence type="ECO:0000313" key="6">
    <source>
        <dbReference type="Proteomes" id="UP001295794"/>
    </source>
</evidence>
<dbReference type="PROSITE" id="PS50097">
    <property type="entry name" value="BTB"/>
    <property type="match status" value="1"/>
</dbReference>
<feature type="compositionally biased region" description="Low complexity" evidence="1">
    <location>
        <begin position="831"/>
        <end position="856"/>
    </location>
</feature>
<dbReference type="Pfam" id="PF01302">
    <property type="entry name" value="CAP_GLY"/>
    <property type="match status" value="1"/>
</dbReference>